<evidence type="ECO:0000313" key="2">
    <source>
        <dbReference type="Proteomes" id="UP001165063"/>
    </source>
</evidence>
<name>A0A9W7DEB2_AMBMO</name>
<protein>
    <submittedName>
        <fullName evidence="1">Unnamed protein product</fullName>
    </submittedName>
</protein>
<organism evidence="1 2">
    <name type="scientific">Ambrosiozyma monospora</name>
    <name type="common">Yeast</name>
    <name type="synonym">Endomycopsis monosporus</name>
    <dbReference type="NCBI Taxonomy" id="43982"/>
    <lineage>
        <taxon>Eukaryota</taxon>
        <taxon>Fungi</taxon>
        <taxon>Dikarya</taxon>
        <taxon>Ascomycota</taxon>
        <taxon>Saccharomycotina</taxon>
        <taxon>Pichiomycetes</taxon>
        <taxon>Pichiales</taxon>
        <taxon>Pichiaceae</taxon>
        <taxon>Ambrosiozyma</taxon>
    </lineage>
</organism>
<sequence length="166" mass="19134">MIKMSIEMGYQHLFITKISSDPEEFHNENRKTMEDISSQLIWATDGNLLNFCDGTYQKAKADSSIAVFLVQLIHLTRFLMKVFANELKNGHLYICRSVRFRRSMLVIETIMTDLILKTSSNTLKLTSSIINSFNMHQDLVNYRSKKRNGSHIWDPSPGSLEIADRS</sequence>
<proteinExistence type="predicted"/>
<comment type="caution">
    <text evidence="1">The sequence shown here is derived from an EMBL/GenBank/DDBJ whole genome shotgun (WGS) entry which is preliminary data.</text>
</comment>
<evidence type="ECO:0000313" key="1">
    <source>
        <dbReference type="EMBL" id="GMG20400.1"/>
    </source>
</evidence>
<gene>
    <name evidence="1" type="ORF">Amon01_000120800</name>
</gene>
<accession>A0A9W7DEB2</accession>
<reference evidence="1" key="1">
    <citation type="submission" date="2023-04" db="EMBL/GenBank/DDBJ databases">
        <title>Ambrosiozyma monospora NBRC 1965.</title>
        <authorList>
            <person name="Ichikawa N."/>
            <person name="Sato H."/>
            <person name="Tonouchi N."/>
        </authorList>
    </citation>
    <scope>NUCLEOTIDE SEQUENCE</scope>
    <source>
        <strain evidence="1">NBRC 1965</strain>
    </source>
</reference>
<dbReference type="AlphaFoldDB" id="A0A9W7DEB2"/>
<dbReference type="Proteomes" id="UP001165063">
    <property type="component" value="Unassembled WGS sequence"/>
</dbReference>
<keyword evidence="2" id="KW-1185">Reference proteome</keyword>
<dbReference type="EMBL" id="BSXU01000360">
    <property type="protein sequence ID" value="GMG20400.1"/>
    <property type="molecule type" value="Genomic_DNA"/>
</dbReference>